<gene>
    <name evidence="1" type="ORF">LCGC14_1624140</name>
</gene>
<proteinExistence type="predicted"/>
<organism evidence="1">
    <name type="scientific">marine sediment metagenome</name>
    <dbReference type="NCBI Taxonomy" id="412755"/>
    <lineage>
        <taxon>unclassified sequences</taxon>
        <taxon>metagenomes</taxon>
        <taxon>ecological metagenomes</taxon>
    </lineage>
</organism>
<comment type="caution">
    <text evidence="1">The sequence shown here is derived from an EMBL/GenBank/DDBJ whole genome shotgun (WGS) entry which is preliminary data.</text>
</comment>
<dbReference type="AlphaFoldDB" id="A0A0F9I4U8"/>
<evidence type="ECO:0008006" key="2">
    <source>
        <dbReference type="Google" id="ProtNLM"/>
    </source>
</evidence>
<dbReference type="EMBL" id="LAZR01013310">
    <property type="protein sequence ID" value="KKM22552.1"/>
    <property type="molecule type" value="Genomic_DNA"/>
</dbReference>
<reference evidence="1" key="1">
    <citation type="journal article" date="2015" name="Nature">
        <title>Complex archaea that bridge the gap between prokaryotes and eukaryotes.</title>
        <authorList>
            <person name="Spang A."/>
            <person name="Saw J.H."/>
            <person name="Jorgensen S.L."/>
            <person name="Zaremba-Niedzwiedzka K."/>
            <person name="Martijn J."/>
            <person name="Lind A.E."/>
            <person name="van Eijk R."/>
            <person name="Schleper C."/>
            <person name="Guy L."/>
            <person name="Ettema T.J."/>
        </authorList>
    </citation>
    <scope>NUCLEOTIDE SEQUENCE</scope>
</reference>
<name>A0A0F9I4U8_9ZZZZ</name>
<evidence type="ECO:0000313" key="1">
    <source>
        <dbReference type="EMBL" id="KKM22552.1"/>
    </source>
</evidence>
<protein>
    <recommendedName>
        <fullName evidence="2">FCP1 homology domain-containing protein</fullName>
    </recommendedName>
</protein>
<sequence length="121" mass="13766">MSRLFVDCDDTLIIYDNEDDGELHAYGYLKGFPYHLNGPLVSYIKWFAEEYPEELIVIWSGGGGDYARTIAERIFPGMEVATMIKDETTYPLVRENDIVVDDQDLPLPNKIHRPNGLPSAL</sequence>
<accession>A0A0F9I4U8</accession>